<dbReference type="RefSeq" id="XP_002670597.1">
    <property type="nucleotide sequence ID" value="XM_002670551.1"/>
</dbReference>
<dbReference type="Proteomes" id="UP000006671">
    <property type="component" value="Unassembled WGS sequence"/>
</dbReference>
<organism evidence="3">
    <name type="scientific">Naegleria gruberi</name>
    <name type="common">Amoeba</name>
    <dbReference type="NCBI Taxonomy" id="5762"/>
    <lineage>
        <taxon>Eukaryota</taxon>
        <taxon>Discoba</taxon>
        <taxon>Heterolobosea</taxon>
        <taxon>Tetramitia</taxon>
        <taxon>Eutetramitia</taxon>
        <taxon>Vahlkampfiidae</taxon>
        <taxon>Naegleria</taxon>
    </lineage>
</organism>
<evidence type="ECO:0000256" key="1">
    <source>
        <dbReference type="SAM" id="MobiDB-lite"/>
    </source>
</evidence>
<dbReference type="AlphaFoldDB" id="D2VZI5"/>
<reference evidence="2 3" key="1">
    <citation type="journal article" date="2010" name="Cell">
        <title>The genome of Naegleria gruberi illuminates early eukaryotic versatility.</title>
        <authorList>
            <person name="Fritz-Laylin L.K."/>
            <person name="Prochnik S.E."/>
            <person name="Ginger M.L."/>
            <person name="Dacks J.B."/>
            <person name="Carpenter M.L."/>
            <person name="Field M.C."/>
            <person name="Kuo A."/>
            <person name="Paredez A."/>
            <person name="Chapman J."/>
            <person name="Pham J."/>
            <person name="Shu S."/>
            <person name="Neupane R."/>
            <person name="Cipriano M."/>
            <person name="Mancuso J."/>
            <person name="Tu H."/>
            <person name="Salamov A."/>
            <person name="Lindquist E."/>
            <person name="Shapiro H."/>
            <person name="Lucas S."/>
            <person name="Grigoriev I.V."/>
            <person name="Cande W.Z."/>
            <person name="Fulton C."/>
            <person name="Rokhsar D.S."/>
            <person name="Dawson S.C."/>
        </authorList>
    </citation>
    <scope>NUCLEOTIDE SEQUENCE [LARGE SCALE GENOMIC DNA]</scope>
    <source>
        <strain evidence="2 3">NEG-M</strain>
    </source>
</reference>
<keyword evidence="3" id="KW-1185">Reference proteome</keyword>
<evidence type="ECO:0000313" key="3">
    <source>
        <dbReference type="Proteomes" id="UP000006671"/>
    </source>
</evidence>
<sequence length="258" mass="29132">MQQASNEHEVINLMDDDEDDVSTDAGNALTEGEDVTLEVTSRQPPSAAIIQNTNFNNNNFYGEDDKTEDAEDVEERNQLFRQMNRFVTSSSNNTPVLFIGFSGVGASDDDELVNTTLKFYQRADTSFPSFKHALARKVNFVIPYVKQSLELEEEHSLLTAEVIPLISSEMDNQKASCRQWDMPLVRKVDQSISTYSNIEATKLFSLNLGLEKVLGTKINDNEFEEEFSKIFFSVYGDDARQIFDIVGDIIDLDPPEDN</sequence>
<feature type="region of interest" description="Disordered" evidence="1">
    <location>
        <begin position="1"/>
        <end position="26"/>
    </location>
</feature>
<name>D2VZI5_NAEGR</name>
<accession>D2VZI5</accession>
<dbReference type="VEuPathDB" id="AmoebaDB:NAEGRDRAFT_74500"/>
<proteinExistence type="predicted"/>
<protein>
    <submittedName>
        <fullName evidence="2">Predicted protein</fullName>
    </submittedName>
</protein>
<dbReference type="KEGG" id="ngr:NAEGRDRAFT_74500"/>
<feature type="compositionally biased region" description="Basic and acidic residues" evidence="1">
    <location>
        <begin position="1"/>
        <end position="10"/>
    </location>
</feature>
<dbReference type="InParanoid" id="D2VZI5"/>
<dbReference type="GeneID" id="8857729"/>
<evidence type="ECO:0000313" key="2">
    <source>
        <dbReference type="EMBL" id="EFC37853.1"/>
    </source>
</evidence>
<dbReference type="EMBL" id="GG738914">
    <property type="protein sequence ID" value="EFC37853.1"/>
    <property type="molecule type" value="Genomic_DNA"/>
</dbReference>
<gene>
    <name evidence="2" type="ORF">NAEGRDRAFT_74500</name>
</gene>